<protein>
    <submittedName>
        <fullName evidence="3">YcxB-like protein</fullName>
    </submittedName>
</protein>
<dbReference type="RefSeq" id="WP_091590976.1">
    <property type="nucleotide sequence ID" value="NZ_JBHRWG010000005.1"/>
</dbReference>
<keyword evidence="4" id="KW-1185">Reference proteome</keyword>
<feature type="transmembrane region" description="Helical" evidence="1">
    <location>
        <begin position="52"/>
        <end position="70"/>
    </location>
</feature>
<dbReference type="OrthoDB" id="3405858at2"/>
<gene>
    <name evidence="3" type="ORF">GA0070620_2843</name>
</gene>
<dbReference type="InterPro" id="IPR025588">
    <property type="entry name" value="YcxB-like_C"/>
</dbReference>
<dbReference type="AlphaFoldDB" id="A0A1C3N432"/>
<feature type="transmembrane region" description="Helical" evidence="1">
    <location>
        <begin position="28"/>
        <end position="46"/>
    </location>
</feature>
<organism evidence="3 4">
    <name type="scientific">Micromonospora krabiensis</name>
    <dbReference type="NCBI Taxonomy" id="307121"/>
    <lineage>
        <taxon>Bacteria</taxon>
        <taxon>Bacillati</taxon>
        <taxon>Actinomycetota</taxon>
        <taxon>Actinomycetes</taxon>
        <taxon>Micromonosporales</taxon>
        <taxon>Micromonosporaceae</taxon>
        <taxon>Micromonospora</taxon>
    </lineage>
</organism>
<evidence type="ECO:0000259" key="2">
    <source>
        <dbReference type="Pfam" id="PF14317"/>
    </source>
</evidence>
<evidence type="ECO:0000313" key="3">
    <source>
        <dbReference type="EMBL" id="SBV27333.1"/>
    </source>
</evidence>
<dbReference type="EMBL" id="LT598496">
    <property type="protein sequence ID" value="SBV27333.1"/>
    <property type="molecule type" value="Genomic_DNA"/>
</dbReference>
<reference evidence="4" key="1">
    <citation type="submission" date="2016-06" db="EMBL/GenBank/DDBJ databases">
        <authorList>
            <person name="Varghese N."/>
        </authorList>
    </citation>
    <scope>NUCLEOTIDE SEQUENCE [LARGE SCALE GENOMIC DNA]</scope>
    <source>
        <strain evidence="4">DSM 45344</strain>
    </source>
</reference>
<accession>A0A1C3N432</accession>
<name>A0A1C3N432_9ACTN</name>
<keyword evidence="1" id="KW-1133">Transmembrane helix</keyword>
<feature type="domain" description="YcxB-like C-terminal" evidence="2">
    <location>
        <begin position="90"/>
        <end position="148"/>
    </location>
</feature>
<dbReference type="STRING" id="307121.GA0070620_2843"/>
<evidence type="ECO:0000256" key="1">
    <source>
        <dbReference type="SAM" id="Phobius"/>
    </source>
</evidence>
<dbReference type="Pfam" id="PF14317">
    <property type="entry name" value="YcxB"/>
    <property type="match status" value="1"/>
</dbReference>
<proteinExistence type="predicted"/>
<keyword evidence="1" id="KW-0472">Membrane</keyword>
<evidence type="ECO:0000313" key="4">
    <source>
        <dbReference type="Proteomes" id="UP000199393"/>
    </source>
</evidence>
<keyword evidence="1" id="KW-0812">Transmembrane</keyword>
<sequence>MVIDFRTEADRGLLTAALRHALGRSLRLFWLCGVILLLPAVLAVLTDDPVMAVVWVFAAVLFWALPWLVVRSAVQANWKSYGRTIDWQVSDEGVRMSSDLMESLVRWSALETVELIPDQLLLKINRQQVIPVPVAGLGPQDREALLGLLRARGPAGAGGAPDGLLR</sequence>
<dbReference type="Proteomes" id="UP000199393">
    <property type="component" value="Chromosome I"/>
</dbReference>